<protein>
    <submittedName>
        <fullName evidence="2">Uncharacterized protein</fullName>
    </submittedName>
</protein>
<evidence type="ECO:0000313" key="3">
    <source>
        <dbReference type="Proteomes" id="UP001190926"/>
    </source>
</evidence>
<evidence type="ECO:0000256" key="1">
    <source>
        <dbReference type="SAM" id="MobiDB-lite"/>
    </source>
</evidence>
<organism evidence="2 3">
    <name type="scientific">Perilla frutescens var. hirtella</name>
    <name type="common">Perilla citriodora</name>
    <name type="synonym">Perilla setoyensis</name>
    <dbReference type="NCBI Taxonomy" id="608512"/>
    <lineage>
        <taxon>Eukaryota</taxon>
        <taxon>Viridiplantae</taxon>
        <taxon>Streptophyta</taxon>
        <taxon>Embryophyta</taxon>
        <taxon>Tracheophyta</taxon>
        <taxon>Spermatophyta</taxon>
        <taxon>Magnoliopsida</taxon>
        <taxon>eudicotyledons</taxon>
        <taxon>Gunneridae</taxon>
        <taxon>Pentapetalae</taxon>
        <taxon>asterids</taxon>
        <taxon>lamiids</taxon>
        <taxon>Lamiales</taxon>
        <taxon>Lamiaceae</taxon>
        <taxon>Nepetoideae</taxon>
        <taxon>Elsholtzieae</taxon>
        <taxon>Perilla</taxon>
    </lineage>
</organism>
<feature type="region of interest" description="Disordered" evidence="1">
    <location>
        <begin position="1"/>
        <end position="28"/>
    </location>
</feature>
<feature type="region of interest" description="Disordered" evidence="1">
    <location>
        <begin position="92"/>
        <end position="131"/>
    </location>
</feature>
<gene>
    <name evidence="2" type="ORF">C2S53_018701</name>
</gene>
<keyword evidence="3" id="KW-1185">Reference proteome</keyword>
<comment type="caution">
    <text evidence="2">The sequence shown here is derived from an EMBL/GenBank/DDBJ whole genome shotgun (WGS) entry which is preliminary data.</text>
</comment>
<dbReference type="EMBL" id="SDAM02000103">
    <property type="protein sequence ID" value="KAH6829930.1"/>
    <property type="molecule type" value="Genomic_DNA"/>
</dbReference>
<accession>A0AAD4P8J7</accession>
<proteinExistence type="predicted"/>
<dbReference type="AlphaFoldDB" id="A0AAD4P8J7"/>
<name>A0AAD4P8J7_PERFH</name>
<sequence length="142" mass="16336">MKRDTMPDENEDEQSNDRTESSVTSPINTELVPDFTDIFYTMELFDSRESLISWVRERAIPVGIVVIVRRSDAGSDTKNPRLVLSCERGGYPRVIKKKPPTERDYIQQNLDDDDVSGEGKERTSSRTSSRRLGRRELDVHFV</sequence>
<dbReference type="Proteomes" id="UP001190926">
    <property type="component" value="Unassembled WGS sequence"/>
</dbReference>
<evidence type="ECO:0000313" key="2">
    <source>
        <dbReference type="EMBL" id="KAH6829930.1"/>
    </source>
</evidence>
<reference evidence="2 3" key="1">
    <citation type="journal article" date="2021" name="Nat. Commun.">
        <title>Incipient diploidization of the medicinal plant Perilla within 10,000 years.</title>
        <authorList>
            <person name="Zhang Y."/>
            <person name="Shen Q."/>
            <person name="Leng L."/>
            <person name="Zhang D."/>
            <person name="Chen S."/>
            <person name="Shi Y."/>
            <person name="Ning Z."/>
            <person name="Chen S."/>
        </authorList>
    </citation>
    <scope>NUCLEOTIDE SEQUENCE [LARGE SCALE GENOMIC DNA]</scope>
    <source>
        <strain evidence="3">cv. PC099</strain>
    </source>
</reference>